<evidence type="ECO:0000313" key="3">
    <source>
        <dbReference type="Proteomes" id="UP000663824"/>
    </source>
</evidence>
<dbReference type="GO" id="GO:0036064">
    <property type="term" value="C:ciliary basal body"/>
    <property type="evidence" value="ECO:0007669"/>
    <property type="project" value="TreeGrafter"/>
</dbReference>
<feature type="region of interest" description="Disordered" evidence="1">
    <location>
        <begin position="248"/>
        <end position="288"/>
    </location>
</feature>
<feature type="compositionally biased region" description="Polar residues" evidence="1">
    <location>
        <begin position="248"/>
        <end position="269"/>
    </location>
</feature>
<evidence type="ECO:0000313" key="2">
    <source>
        <dbReference type="EMBL" id="CAF2225172.1"/>
    </source>
</evidence>
<feature type="compositionally biased region" description="Low complexity" evidence="1">
    <location>
        <begin position="323"/>
        <end position="332"/>
    </location>
</feature>
<reference evidence="2" key="1">
    <citation type="submission" date="2021-02" db="EMBL/GenBank/DDBJ databases">
        <authorList>
            <person name="Nowell W R."/>
        </authorList>
    </citation>
    <scope>NUCLEOTIDE SEQUENCE</scope>
</reference>
<dbReference type="GO" id="GO:0060287">
    <property type="term" value="P:epithelial cilium movement involved in determination of left/right asymmetry"/>
    <property type="evidence" value="ECO:0007669"/>
    <property type="project" value="TreeGrafter"/>
</dbReference>
<dbReference type="Gene3D" id="1.20.960.40">
    <property type="match status" value="1"/>
</dbReference>
<dbReference type="EMBL" id="CAJNRE010020229">
    <property type="protein sequence ID" value="CAF2225172.1"/>
    <property type="molecule type" value="Genomic_DNA"/>
</dbReference>
<protein>
    <recommendedName>
        <fullName evidence="4">LisH domain-containing protein</fullName>
    </recommendedName>
</protein>
<comment type="caution">
    <text evidence="2">The sequence shown here is derived from an EMBL/GenBank/DDBJ whole genome shotgun (WGS) entry which is preliminary data.</text>
</comment>
<evidence type="ECO:0008006" key="4">
    <source>
        <dbReference type="Google" id="ProtNLM"/>
    </source>
</evidence>
<dbReference type="PANTHER" id="PTHR39063:SF1">
    <property type="entry name" value="OFD1 CENTRIOLE AND CENTRIOLAR SATELLITE PROTEIN"/>
    <property type="match status" value="1"/>
</dbReference>
<gene>
    <name evidence="2" type="ORF">MBJ925_LOCUS36590</name>
</gene>
<evidence type="ECO:0000256" key="1">
    <source>
        <dbReference type="SAM" id="MobiDB-lite"/>
    </source>
</evidence>
<feature type="region of interest" description="Disordered" evidence="1">
    <location>
        <begin position="1"/>
        <end position="26"/>
    </location>
</feature>
<sequence length="434" mass="47464">MSSDVMNIPTGTSNSDELSEPPSGNENELRELVYQALEREGLINRLKAQLRVAVFKTIEKAANSNGTDTRSSLDDGMTGRICRALVFDWLEHSQLLYTQDIFKVETSGSKYPTPLTHTELLEQLHINSNQTKAQPILHLLLDQSAKQSPSTTNSLPDFIKQSIDNQFPNEKINDLQRIRDHFRSLFSSAFDSSVLDAFINKNIPSTLASLAKHDYEQTCLKWIQACTNALIPSSSPVQQVTSLGSTPLLTARNTTSNDPKKPSSANQAKSPPSDSSSSSSSSSKNQRKPAFDFALPTTANSSANVVKKSTDIVPPPLIDFNDSSDSSSSSSSDQHEEEDASASIFSKRNATAAEIEKLKKIDVIIQGNTTPRTRTILKNTSANGSKDLPIEYDDESVSHSVSHSIISSVDDITVDKVSPSPSIPIDYLEDFDKN</sequence>
<accession>A0A816ZPL3</accession>
<dbReference type="GO" id="GO:0005576">
    <property type="term" value="C:extracellular region"/>
    <property type="evidence" value="ECO:0007669"/>
    <property type="project" value="GOC"/>
</dbReference>
<dbReference type="PANTHER" id="PTHR39063">
    <property type="entry name" value="ORAL-FACIAL-DIGITAL SYNDROME 1 PROTEIN HOMOLOG"/>
    <property type="match status" value="1"/>
</dbReference>
<feature type="compositionally biased region" description="Low complexity" evidence="1">
    <location>
        <begin position="270"/>
        <end position="283"/>
    </location>
</feature>
<organism evidence="2 3">
    <name type="scientific">Rotaria magnacalcarata</name>
    <dbReference type="NCBI Taxonomy" id="392030"/>
    <lineage>
        <taxon>Eukaryota</taxon>
        <taxon>Metazoa</taxon>
        <taxon>Spiralia</taxon>
        <taxon>Gnathifera</taxon>
        <taxon>Rotifera</taxon>
        <taxon>Eurotatoria</taxon>
        <taxon>Bdelloidea</taxon>
        <taxon>Philodinida</taxon>
        <taxon>Philodinidae</taxon>
        <taxon>Rotaria</taxon>
    </lineage>
</organism>
<proteinExistence type="predicted"/>
<dbReference type="InterPro" id="IPR055289">
    <property type="entry name" value="OFD1"/>
</dbReference>
<name>A0A816ZPL3_9BILA</name>
<dbReference type="Proteomes" id="UP000663824">
    <property type="component" value="Unassembled WGS sequence"/>
</dbReference>
<dbReference type="AlphaFoldDB" id="A0A816ZPL3"/>
<feature type="region of interest" description="Disordered" evidence="1">
    <location>
        <begin position="312"/>
        <end position="345"/>
    </location>
</feature>